<dbReference type="PRINTS" id="PR00682">
    <property type="entry name" value="IPNSYNTHASE"/>
</dbReference>
<evidence type="ECO:0000259" key="3">
    <source>
        <dbReference type="PROSITE" id="PS51471"/>
    </source>
</evidence>
<dbReference type="InterPro" id="IPR005123">
    <property type="entry name" value="Oxoglu/Fe-dep_dioxygenase_dom"/>
</dbReference>
<dbReference type="Proteomes" id="UP000799437">
    <property type="component" value="Unassembled WGS sequence"/>
</dbReference>
<comment type="similarity">
    <text evidence="1 2">Belongs to the iron/ascorbate-dependent oxidoreductase family.</text>
</comment>
<accession>A0A6A6VQV0</accession>
<dbReference type="InterPro" id="IPR050231">
    <property type="entry name" value="Iron_ascorbate_oxido_reductase"/>
</dbReference>
<reference evidence="4" key="1">
    <citation type="journal article" date="2020" name="Stud. Mycol.">
        <title>101 Dothideomycetes genomes: a test case for predicting lifestyles and emergence of pathogens.</title>
        <authorList>
            <person name="Haridas S."/>
            <person name="Albert R."/>
            <person name="Binder M."/>
            <person name="Bloem J."/>
            <person name="Labutti K."/>
            <person name="Salamov A."/>
            <person name="Andreopoulos B."/>
            <person name="Baker S."/>
            <person name="Barry K."/>
            <person name="Bills G."/>
            <person name="Bluhm B."/>
            <person name="Cannon C."/>
            <person name="Castanera R."/>
            <person name="Culley D."/>
            <person name="Daum C."/>
            <person name="Ezra D."/>
            <person name="Gonzalez J."/>
            <person name="Henrissat B."/>
            <person name="Kuo A."/>
            <person name="Liang C."/>
            <person name="Lipzen A."/>
            <person name="Lutzoni F."/>
            <person name="Magnuson J."/>
            <person name="Mondo S."/>
            <person name="Nolan M."/>
            <person name="Ohm R."/>
            <person name="Pangilinan J."/>
            <person name="Park H.-J."/>
            <person name="Ramirez L."/>
            <person name="Alfaro M."/>
            <person name="Sun H."/>
            <person name="Tritt A."/>
            <person name="Yoshinaga Y."/>
            <person name="Zwiers L.-H."/>
            <person name="Turgeon B."/>
            <person name="Goodwin S."/>
            <person name="Spatafora J."/>
            <person name="Crous P."/>
            <person name="Grigoriev I."/>
        </authorList>
    </citation>
    <scope>NUCLEOTIDE SEQUENCE</scope>
    <source>
        <strain evidence="4">CBS 121739</strain>
    </source>
</reference>
<dbReference type="InterPro" id="IPR027443">
    <property type="entry name" value="IPNS-like_sf"/>
</dbReference>
<sequence length="326" mass="36983">MHSALPIIDFSPILFGSLESRQCTISEIDNALRTVGAFYLRNYGIERAKIDMWFEWSQRFFDLPLSEKERLFPTPRSFEQGYFGIHKEKVREQTALKENFDFGDPEANNASCWPQEEQLPGFRDFAADFHQVCEHSNDDKLLECLSVALNQEPDFFGCYHTGSMFVSSLIHYPAVSSDSLRSGQVVRSPAHSDLGTLTLLFQQNIGGLEVADMSSTNKLSSAAVEKSATFIPVEPDAETILVNVGYLLMRWSNARWKNSVHRVSEPPSLIDKQIVPERYSFAFFSFPDAHTVVEPLPACHNTEIPKRWGPINAGKYLLSKRDKLYS</sequence>
<dbReference type="RefSeq" id="XP_033595031.1">
    <property type="nucleotide sequence ID" value="XM_033748855.1"/>
</dbReference>
<keyword evidence="2" id="KW-0560">Oxidoreductase</keyword>
<dbReference type="InterPro" id="IPR044861">
    <property type="entry name" value="IPNS-like_FE2OG_OXY"/>
</dbReference>
<dbReference type="PANTHER" id="PTHR47990">
    <property type="entry name" value="2-OXOGLUTARATE (2OG) AND FE(II)-DEPENDENT OXYGENASE SUPERFAMILY PROTEIN-RELATED"/>
    <property type="match status" value="1"/>
</dbReference>
<dbReference type="GO" id="GO:0046872">
    <property type="term" value="F:metal ion binding"/>
    <property type="evidence" value="ECO:0007669"/>
    <property type="project" value="UniProtKB-KW"/>
</dbReference>
<dbReference type="GO" id="GO:0044283">
    <property type="term" value="P:small molecule biosynthetic process"/>
    <property type="evidence" value="ECO:0007669"/>
    <property type="project" value="UniProtKB-ARBA"/>
</dbReference>
<dbReference type="Pfam" id="PF14226">
    <property type="entry name" value="DIOX_N"/>
    <property type="match status" value="1"/>
</dbReference>
<organism evidence="4 5">
    <name type="scientific">Pseudovirgaria hyperparasitica</name>
    <dbReference type="NCBI Taxonomy" id="470096"/>
    <lineage>
        <taxon>Eukaryota</taxon>
        <taxon>Fungi</taxon>
        <taxon>Dikarya</taxon>
        <taxon>Ascomycota</taxon>
        <taxon>Pezizomycotina</taxon>
        <taxon>Dothideomycetes</taxon>
        <taxon>Dothideomycetes incertae sedis</taxon>
        <taxon>Acrospermales</taxon>
        <taxon>Acrospermaceae</taxon>
        <taxon>Pseudovirgaria</taxon>
    </lineage>
</organism>
<proteinExistence type="inferred from homology"/>
<gene>
    <name evidence="4" type="ORF">EJ05DRAFT_525860</name>
</gene>
<dbReference type="GO" id="GO:0016491">
    <property type="term" value="F:oxidoreductase activity"/>
    <property type="evidence" value="ECO:0007669"/>
    <property type="project" value="UniProtKB-KW"/>
</dbReference>
<evidence type="ECO:0000256" key="2">
    <source>
        <dbReference type="RuleBase" id="RU003682"/>
    </source>
</evidence>
<dbReference type="Pfam" id="PF03171">
    <property type="entry name" value="2OG-FeII_Oxy"/>
    <property type="match status" value="1"/>
</dbReference>
<keyword evidence="2" id="KW-0408">Iron</keyword>
<keyword evidence="5" id="KW-1185">Reference proteome</keyword>
<protein>
    <submittedName>
        <fullName evidence="4">Oxidoreductase</fullName>
    </submittedName>
</protein>
<dbReference type="SUPFAM" id="SSF51197">
    <property type="entry name" value="Clavaminate synthase-like"/>
    <property type="match status" value="1"/>
</dbReference>
<dbReference type="OrthoDB" id="288590at2759"/>
<name>A0A6A6VQV0_9PEZI</name>
<feature type="domain" description="Fe2OG dioxygenase" evidence="3">
    <location>
        <begin position="160"/>
        <end position="287"/>
    </location>
</feature>
<evidence type="ECO:0000313" key="5">
    <source>
        <dbReference type="Proteomes" id="UP000799437"/>
    </source>
</evidence>
<dbReference type="EMBL" id="ML996607">
    <property type="protein sequence ID" value="KAF2752573.1"/>
    <property type="molecule type" value="Genomic_DNA"/>
</dbReference>
<dbReference type="PROSITE" id="PS51471">
    <property type="entry name" value="FE2OG_OXY"/>
    <property type="match status" value="1"/>
</dbReference>
<evidence type="ECO:0000256" key="1">
    <source>
        <dbReference type="ARBA" id="ARBA00008056"/>
    </source>
</evidence>
<keyword evidence="2" id="KW-0479">Metal-binding</keyword>
<dbReference type="Gene3D" id="2.60.120.330">
    <property type="entry name" value="B-lactam Antibiotic, Isopenicillin N Synthase, Chain"/>
    <property type="match status" value="1"/>
</dbReference>
<evidence type="ECO:0000313" key="4">
    <source>
        <dbReference type="EMBL" id="KAF2752573.1"/>
    </source>
</evidence>
<dbReference type="InterPro" id="IPR026992">
    <property type="entry name" value="DIOX_N"/>
</dbReference>
<dbReference type="GeneID" id="54489909"/>
<dbReference type="AlphaFoldDB" id="A0A6A6VQV0"/>